<dbReference type="Pfam" id="PF00437">
    <property type="entry name" value="T2SSE"/>
    <property type="match status" value="1"/>
</dbReference>
<dbReference type="GO" id="GO:0016887">
    <property type="term" value="F:ATP hydrolysis activity"/>
    <property type="evidence" value="ECO:0007669"/>
    <property type="project" value="InterPro"/>
</dbReference>
<evidence type="ECO:0000256" key="2">
    <source>
        <dbReference type="SAM" id="MobiDB-lite"/>
    </source>
</evidence>
<evidence type="ECO:0000313" key="4">
    <source>
        <dbReference type="EMBL" id="GAG46167.1"/>
    </source>
</evidence>
<feature type="domain" description="Bacterial type II secretion system protein E" evidence="3">
    <location>
        <begin position="105"/>
        <end position="187"/>
    </location>
</feature>
<comment type="similarity">
    <text evidence="1">Belongs to the GSP E family.</text>
</comment>
<name>X0YG24_9ZZZZ</name>
<dbReference type="Gene3D" id="3.30.450.380">
    <property type="match status" value="1"/>
</dbReference>
<evidence type="ECO:0000256" key="1">
    <source>
        <dbReference type="ARBA" id="ARBA00006611"/>
    </source>
</evidence>
<proteinExistence type="inferred from homology"/>
<dbReference type="InterPro" id="IPR050921">
    <property type="entry name" value="T4SS_GSP_E_ATPase"/>
</dbReference>
<dbReference type="PANTHER" id="PTHR30486:SF15">
    <property type="entry name" value="TYPE II_IV SECRETION SYSTEM ATPASE"/>
    <property type="match status" value="1"/>
</dbReference>
<dbReference type="PANTHER" id="PTHR30486">
    <property type="entry name" value="TWITCHING MOTILITY PROTEIN PILT"/>
    <property type="match status" value="1"/>
</dbReference>
<feature type="region of interest" description="Disordered" evidence="2">
    <location>
        <begin position="1"/>
        <end position="35"/>
    </location>
</feature>
<feature type="compositionally biased region" description="Polar residues" evidence="2">
    <location>
        <begin position="24"/>
        <end position="34"/>
    </location>
</feature>
<sequence length="195" mass="21729">MSQWRIPSDQLPGQNDGNELSGDSGHQSTATAQRSARLGEELEQLVYRFHQRLIDELEAEKLEAMPPDKRRQAVQEAVKALLARESLNALVRDAVATRVVDEVVGLGPIEPLLHDSSISEVMVNAPDEVYFERDGIMYQSDVRFRDNDHVMQIVERIIAPLGRRVDESSPMVDARLADGSRVNVIIPPLAPKSPT</sequence>
<gene>
    <name evidence="4" type="ORF">S01H1_76722</name>
</gene>
<feature type="compositionally biased region" description="Polar residues" evidence="2">
    <location>
        <begin position="1"/>
        <end position="18"/>
    </location>
</feature>
<feature type="non-terminal residue" evidence="4">
    <location>
        <position position="195"/>
    </location>
</feature>
<dbReference type="InterPro" id="IPR027417">
    <property type="entry name" value="P-loop_NTPase"/>
</dbReference>
<dbReference type="EMBL" id="BARS01051518">
    <property type="protein sequence ID" value="GAG46167.1"/>
    <property type="molecule type" value="Genomic_DNA"/>
</dbReference>
<dbReference type="SUPFAM" id="SSF52540">
    <property type="entry name" value="P-loop containing nucleoside triphosphate hydrolases"/>
    <property type="match status" value="1"/>
</dbReference>
<dbReference type="AlphaFoldDB" id="X0YG24"/>
<dbReference type="InterPro" id="IPR001482">
    <property type="entry name" value="T2SS/T4SS_dom"/>
</dbReference>
<comment type="caution">
    <text evidence="4">The sequence shown here is derived from an EMBL/GenBank/DDBJ whole genome shotgun (WGS) entry which is preliminary data.</text>
</comment>
<accession>X0YG24</accession>
<organism evidence="4">
    <name type="scientific">marine sediment metagenome</name>
    <dbReference type="NCBI Taxonomy" id="412755"/>
    <lineage>
        <taxon>unclassified sequences</taxon>
        <taxon>metagenomes</taxon>
        <taxon>ecological metagenomes</taxon>
    </lineage>
</organism>
<reference evidence="4" key="1">
    <citation type="journal article" date="2014" name="Front. Microbiol.">
        <title>High frequency of phylogenetically diverse reductive dehalogenase-homologous genes in deep subseafloor sedimentary metagenomes.</title>
        <authorList>
            <person name="Kawai M."/>
            <person name="Futagami T."/>
            <person name="Toyoda A."/>
            <person name="Takaki Y."/>
            <person name="Nishi S."/>
            <person name="Hori S."/>
            <person name="Arai W."/>
            <person name="Tsubouchi T."/>
            <person name="Morono Y."/>
            <person name="Uchiyama I."/>
            <person name="Ito T."/>
            <person name="Fujiyama A."/>
            <person name="Inagaki F."/>
            <person name="Takami H."/>
        </authorList>
    </citation>
    <scope>NUCLEOTIDE SEQUENCE</scope>
    <source>
        <strain evidence="4">Expedition CK06-06</strain>
    </source>
</reference>
<evidence type="ECO:0000259" key="3">
    <source>
        <dbReference type="Pfam" id="PF00437"/>
    </source>
</evidence>
<protein>
    <recommendedName>
        <fullName evidence="3">Bacterial type II secretion system protein E domain-containing protein</fullName>
    </recommendedName>
</protein>